<evidence type="ECO:0000313" key="7">
    <source>
        <dbReference type="EMBL" id="BDD13029.1"/>
    </source>
</evidence>
<evidence type="ECO:0000256" key="2">
    <source>
        <dbReference type="ARBA" id="ARBA00022763"/>
    </source>
</evidence>
<dbReference type="InterPro" id="IPR025188">
    <property type="entry name" value="DUF4113"/>
</dbReference>
<protein>
    <submittedName>
        <fullName evidence="7">SOS mutagenesis and repair protein UmuC</fullName>
    </submittedName>
</protein>
<comment type="similarity">
    <text evidence="1">Belongs to the DNA polymerase type-Y family.</text>
</comment>
<feature type="domain" description="UmuC" evidence="6">
    <location>
        <begin position="2"/>
        <end position="184"/>
    </location>
</feature>
<dbReference type="GO" id="GO:0042276">
    <property type="term" value="P:error-prone translesion synthesis"/>
    <property type="evidence" value="ECO:0007669"/>
    <property type="project" value="TreeGrafter"/>
</dbReference>
<geneLocation type="plasmid" evidence="7 8">
    <name>pFA10</name>
</geneLocation>
<evidence type="ECO:0000256" key="3">
    <source>
        <dbReference type="ARBA" id="ARBA00023199"/>
    </source>
</evidence>
<dbReference type="GO" id="GO:0006281">
    <property type="term" value="P:DNA repair"/>
    <property type="evidence" value="ECO:0007669"/>
    <property type="project" value="UniProtKB-KW"/>
</dbReference>
<keyword evidence="7" id="KW-0614">Plasmid</keyword>
<proteinExistence type="inferred from homology"/>
<sequence>MYALVDCNSFYVSCERVFDPGLRGVPVVVLSNNDGCVVARSAEAKACGIGMGAPIFKMKEAVKRYGVRVFSSNYTLYGDMSARVMNVLGRFSPGVEVYSIDEAFLDLSGMEGLKEYGYRIREVVGLELGLPVCVGVGRTKTLAKVANRIAKRHGRLRGVCVIDTAEKERRALEMTPVDGVWGIGGRLSKKLGRQGVRTALEFSEMPSAWVRKHMSVVGLRTQRELAGEACLSLELVRPRKKSVCVSRSFGSDIEGLGKLKEALSAFVSMCGAKVREEGCCASTLTVLLMTNRFRTDIPHCSDQLTVPLPVPSDSDLELAGYAMRAAERIHREGVRYKKAGVIAGGLVPKNEVTGDLFDKVDRERHAALSLATDRLNGKFGAGTVKLGSQGPGRGWSHRQERLSRRFSTRWEELVEVGGGRNLP</sequence>
<evidence type="ECO:0000256" key="1">
    <source>
        <dbReference type="ARBA" id="ARBA00010945"/>
    </source>
</evidence>
<keyword evidence="4" id="KW-0234">DNA repair</keyword>
<dbReference type="SUPFAM" id="SSF56672">
    <property type="entry name" value="DNA/RNA polymerases"/>
    <property type="match status" value="1"/>
</dbReference>
<dbReference type="InterPro" id="IPR050116">
    <property type="entry name" value="DNA_polymerase-Y"/>
</dbReference>
<dbReference type="Gene3D" id="3.40.1170.60">
    <property type="match status" value="1"/>
</dbReference>
<dbReference type="Pfam" id="PF13438">
    <property type="entry name" value="DUF4113"/>
    <property type="match status" value="1"/>
</dbReference>
<dbReference type="InterPro" id="IPR043502">
    <property type="entry name" value="DNA/RNA_pol_sf"/>
</dbReference>
<dbReference type="Gene3D" id="3.30.70.270">
    <property type="match status" value="1"/>
</dbReference>
<accession>A0AAU9D364</accession>
<dbReference type="CDD" id="cd01700">
    <property type="entry name" value="PolY_Pol_V_umuC"/>
    <property type="match status" value="1"/>
</dbReference>
<organism evidence="7 8">
    <name type="scientific">Fulvitalea axinellae</name>
    <dbReference type="NCBI Taxonomy" id="1182444"/>
    <lineage>
        <taxon>Bacteria</taxon>
        <taxon>Pseudomonadati</taxon>
        <taxon>Bacteroidota</taxon>
        <taxon>Cytophagia</taxon>
        <taxon>Cytophagales</taxon>
        <taxon>Persicobacteraceae</taxon>
        <taxon>Fulvitalea</taxon>
    </lineage>
</organism>
<evidence type="ECO:0000259" key="6">
    <source>
        <dbReference type="PROSITE" id="PS50173"/>
    </source>
</evidence>
<evidence type="ECO:0000256" key="4">
    <source>
        <dbReference type="ARBA" id="ARBA00023204"/>
    </source>
</evidence>
<keyword evidence="8" id="KW-1185">Reference proteome</keyword>
<dbReference type="KEGG" id="fax:FUAX_54610"/>
<dbReference type="GO" id="GO:0003684">
    <property type="term" value="F:damaged DNA binding"/>
    <property type="evidence" value="ECO:0007669"/>
    <property type="project" value="InterPro"/>
</dbReference>
<dbReference type="GO" id="GO:0009432">
    <property type="term" value="P:SOS response"/>
    <property type="evidence" value="ECO:0007669"/>
    <property type="project" value="UniProtKB-KW"/>
</dbReference>
<dbReference type="Pfam" id="PF11799">
    <property type="entry name" value="IMS_C"/>
    <property type="match status" value="1"/>
</dbReference>
<reference evidence="7 8" key="1">
    <citation type="submission" date="2021-12" db="EMBL/GenBank/DDBJ databases">
        <title>Genome sequencing of bacteria with rrn-lacking chromosome and rrn-plasmid.</title>
        <authorList>
            <person name="Anda M."/>
            <person name="Iwasaki W."/>
        </authorList>
    </citation>
    <scope>NUCLEOTIDE SEQUENCE [LARGE SCALE GENOMIC DNA]</scope>
    <source>
        <strain evidence="7 8">DSM 100852</strain>
        <plasmid evidence="7 8">pFA10</plasmid>
    </source>
</reference>
<dbReference type="GO" id="GO:0005829">
    <property type="term" value="C:cytosol"/>
    <property type="evidence" value="ECO:0007669"/>
    <property type="project" value="TreeGrafter"/>
</dbReference>
<dbReference type="RefSeq" id="WP_338396244.1">
    <property type="nucleotide sequence ID" value="NZ_AP025324.1"/>
</dbReference>
<dbReference type="InterPro" id="IPR001126">
    <property type="entry name" value="UmuC"/>
</dbReference>
<evidence type="ECO:0000256" key="5">
    <source>
        <dbReference type="ARBA" id="ARBA00023236"/>
    </source>
</evidence>
<dbReference type="InterPro" id="IPR017961">
    <property type="entry name" value="DNA_pol_Y-fam_little_finger"/>
</dbReference>
<keyword evidence="5" id="KW-0742">SOS response</keyword>
<dbReference type="Pfam" id="PF00817">
    <property type="entry name" value="IMS"/>
    <property type="match status" value="1"/>
</dbReference>
<dbReference type="PROSITE" id="PS50173">
    <property type="entry name" value="UMUC"/>
    <property type="match status" value="1"/>
</dbReference>
<gene>
    <name evidence="7" type="ORF">FUAX_54610</name>
</gene>
<keyword evidence="3" id="KW-0741">SOS mutagenesis</keyword>
<keyword evidence="2" id="KW-0227">DNA damage</keyword>
<dbReference type="Proteomes" id="UP001348817">
    <property type="component" value="Plasmid pFA10"/>
</dbReference>
<dbReference type="GO" id="GO:0003887">
    <property type="term" value="F:DNA-directed DNA polymerase activity"/>
    <property type="evidence" value="ECO:0007669"/>
    <property type="project" value="TreeGrafter"/>
</dbReference>
<dbReference type="AlphaFoldDB" id="A0AAU9D364"/>
<name>A0AAU9D364_9BACT</name>
<dbReference type="PANTHER" id="PTHR11076:SF34">
    <property type="entry name" value="PROTEIN UMUC"/>
    <property type="match status" value="1"/>
</dbReference>
<dbReference type="InterPro" id="IPR043128">
    <property type="entry name" value="Rev_trsase/Diguanyl_cyclase"/>
</dbReference>
<evidence type="ECO:0000313" key="8">
    <source>
        <dbReference type="Proteomes" id="UP001348817"/>
    </source>
</evidence>
<dbReference type="PANTHER" id="PTHR11076">
    <property type="entry name" value="DNA REPAIR POLYMERASE UMUC / TRANSFERASE FAMILY MEMBER"/>
    <property type="match status" value="1"/>
</dbReference>
<dbReference type="EMBL" id="AP025324">
    <property type="protein sequence ID" value="BDD13029.1"/>
    <property type="molecule type" value="Genomic_DNA"/>
</dbReference>